<dbReference type="Proteomes" id="UP000615026">
    <property type="component" value="Unassembled WGS sequence"/>
</dbReference>
<evidence type="ECO:0000259" key="2">
    <source>
        <dbReference type="PROSITE" id="PS50213"/>
    </source>
</evidence>
<reference evidence="3" key="1">
    <citation type="submission" date="2020-10" db="EMBL/GenBank/DDBJ databases">
        <authorList>
            <person name="Castelo-Branco R."/>
            <person name="Eusebio N."/>
            <person name="Adriana R."/>
            <person name="Vieira A."/>
            <person name="Brugerolle De Fraissinette N."/>
            <person name="Rezende De Castro R."/>
            <person name="Schneider M.P."/>
            <person name="Vasconcelos V."/>
            <person name="Leao P.N."/>
        </authorList>
    </citation>
    <scope>NUCLEOTIDE SEQUENCE</scope>
    <source>
        <strain evidence="3">LEGE 11479</strain>
    </source>
</reference>
<dbReference type="GO" id="GO:0005615">
    <property type="term" value="C:extracellular space"/>
    <property type="evidence" value="ECO:0007669"/>
    <property type="project" value="TreeGrafter"/>
</dbReference>
<sequence>MALLSKLTSRCLKAAGIGFASLFIALPITAQSADAQSIAEIASSNDSFDVLTSLLEEAGWVEAFDGSNGKEFTVFAPTDEAFSRLPAETLESLYEPENRETLYDVLAYHVIGGSVTSDQLSSGVVDSKAGGLPLQVEVGEQIMINDATVSTADITATNGVIHVIDMVLIPQR</sequence>
<keyword evidence="4" id="KW-1185">Reference proteome</keyword>
<dbReference type="FunFam" id="2.30.180.10:FF:000032">
    <property type="entry name" value="Fasciclin domain-containing protein, putative"/>
    <property type="match status" value="1"/>
</dbReference>
<dbReference type="InterPro" id="IPR000782">
    <property type="entry name" value="FAS1_domain"/>
</dbReference>
<evidence type="ECO:0000313" key="3">
    <source>
        <dbReference type="EMBL" id="MBE9066073.1"/>
    </source>
</evidence>
<dbReference type="PANTHER" id="PTHR10900:SF77">
    <property type="entry name" value="FI19380P1"/>
    <property type="match status" value="1"/>
</dbReference>
<dbReference type="PROSITE" id="PS50213">
    <property type="entry name" value="FAS1"/>
    <property type="match status" value="1"/>
</dbReference>
<dbReference type="SUPFAM" id="SSF82153">
    <property type="entry name" value="FAS1 domain"/>
    <property type="match status" value="1"/>
</dbReference>
<dbReference type="InterPro" id="IPR036378">
    <property type="entry name" value="FAS1_dom_sf"/>
</dbReference>
<dbReference type="EMBL" id="JADEXP010000027">
    <property type="protein sequence ID" value="MBE9066073.1"/>
    <property type="molecule type" value="Genomic_DNA"/>
</dbReference>
<dbReference type="InterPro" id="IPR050904">
    <property type="entry name" value="Adhesion/Biosynth-related"/>
</dbReference>
<accession>A0A928ZR25</accession>
<dbReference type="AlphaFoldDB" id="A0A928ZR25"/>
<proteinExistence type="predicted"/>
<gene>
    <name evidence="3" type="ORF">IQ260_05345</name>
</gene>
<name>A0A928ZR25_LEPEC</name>
<evidence type="ECO:0000256" key="1">
    <source>
        <dbReference type="SAM" id="SignalP"/>
    </source>
</evidence>
<protein>
    <submittedName>
        <fullName evidence="3">Fasciclin domain-containing protein</fullName>
    </submittedName>
</protein>
<feature type="signal peptide" evidence="1">
    <location>
        <begin position="1"/>
        <end position="30"/>
    </location>
</feature>
<dbReference type="Gene3D" id="2.30.180.10">
    <property type="entry name" value="FAS1 domain"/>
    <property type="match status" value="1"/>
</dbReference>
<organism evidence="3 4">
    <name type="scientific">Leptolyngbya cf. ectocarpi LEGE 11479</name>
    <dbReference type="NCBI Taxonomy" id="1828722"/>
    <lineage>
        <taxon>Bacteria</taxon>
        <taxon>Bacillati</taxon>
        <taxon>Cyanobacteriota</taxon>
        <taxon>Cyanophyceae</taxon>
        <taxon>Leptolyngbyales</taxon>
        <taxon>Leptolyngbyaceae</taxon>
        <taxon>Leptolyngbya group</taxon>
        <taxon>Leptolyngbya</taxon>
    </lineage>
</organism>
<feature type="domain" description="FAS1" evidence="2">
    <location>
        <begin position="35"/>
        <end position="168"/>
    </location>
</feature>
<dbReference type="Pfam" id="PF02469">
    <property type="entry name" value="Fasciclin"/>
    <property type="match status" value="1"/>
</dbReference>
<comment type="caution">
    <text evidence="3">The sequence shown here is derived from an EMBL/GenBank/DDBJ whole genome shotgun (WGS) entry which is preliminary data.</text>
</comment>
<feature type="chain" id="PRO_5038070353" evidence="1">
    <location>
        <begin position="31"/>
        <end position="172"/>
    </location>
</feature>
<keyword evidence="1" id="KW-0732">Signal</keyword>
<evidence type="ECO:0000313" key="4">
    <source>
        <dbReference type="Proteomes" id="UP000615026"/>
    </source>
</evidence>
<dbReference type="SMART" id="SM00554">
    <property type="entry name" value="FAS1"/>
    <property type="match status" value="1"/>
</dbReference>
<dbReference type="PANTHER" id="PTHR10900">
    <property type="entry name" value="PERIOSTIN-RELATED"/>
    <property type="match status" value="1"/>
</dbReference>
<dbReference type="RefSeq" id="WP_193991552.1">
    <property type="nucleotide sequence ID" value="NZ_JADEXP010000027.1"/>
</dbReference>